<feature type="region of interest" description="Disordered" evidence="1">
    <location>
        <begin position="12"/>
        <end position="57"/>
    </location>
</feature>
<organism evidence="2 3">
    <name type="scientific">Anguilla anguilla</name>
    <name type="common">European freshwater eel</name>
    <name type="synonym">Muraena anguilla</name>
    <dbReference type="NCBI Taxonomy" id="7936"/>
    <lineage>
        <taxon>Eukaryota</taxon>
        <taxon>Metazoa</taxon>
        <taxon>Chordata</taxon>
        <taxon>Craniata</taxon>
        <taxon>Vertebrata</taxon>
        <taxon>Euteleostomi</taxon>
        <taxon>Actinopterygii</taxon>
        <taxon>Neopterygii</taxon>
        <taxon>Teleostei</taxon>
        <taxon>Anguilliformes</taxon>
        <taxon>Anguillidae</taxon>
        <taxon>Anguilla</taxon>
    </lineage>
</organism>
<keyword evidence="3" id="KW-1185">Reference proteome</keyword>
<comment type="caution">
    <text evidence="2">The sequence shown here is derived from an EMBL/GenBank/DDBJ whole genome shotgun (WGS) entry which is preliminary data.</text>
</comment>
<evidence type="ECO:0000313" key="2">
    <source>
        <dbReference type="EMBL" id="KAG5830468.1"/>
    </source>
</evidence>
<protein>
    <submittedName>
        <fullName evidence="2">Uncharacterized protein</fullName>
    </submittedName>
</protein>
<evidence type="ECO:0000256" key="1">
    <source>
        <dbReference type="SAM" id="MobiDB-lite"/>
    </source>
</evidence>
<evidence type="ECO:0000313" key="3">
    <source>
        <dbReference type="Proteomes" id="UP001044222"/>
    </source>
</evidence>
<gene>
    <name evidence="2" type="ORF">ANANG_G00310950</name>
</gene>
<sequence length="153" mass="15753">CCLLSAGGPCAHPGAPGSPGPRAHGGGGETQAQAAGGLGTAQDHSKGQRPEGRTSTVRLAGPIAVRLQSNDAENGGKSAHSPLGGATLCISYAKRFGGKASPLIIINCTNQTKLPGNANIYTSLHRLHSLTVRHKRPSLAVVHRQTRTLETKR</sequence>
<reference evidence="2" key="1">
    <citation type="submission" date="2021-01" db="EMBL/GenBank/DDBJ databases">
        <title>A chromosome-scale assembly of European eel, Anguilla anguilla.</title>
        <authorList>
            <person name="Henkel C."/>
            <person name="Jong-Raadsen S.A."/>
            <person name="Dufour S."/>
            <person name="Weltzien F.-A."/>
            <person name="Palstra A.P."/>
            <person name="Pelster B."/>
            <person name="Spaink H.P."/>
            <person name="Van Den Thillart G.E."/>
            <person name="Jansen H."/>
            <person name="Zahm M."/>
            <person name="Klopp C."/>
            <person name="Cedric C."/>
            <person name="Louis A."/>
            <person name="Berthelot C."/>
            <person name="Parey E."/>
            <person name="Roest Crollius H."/>
            <person name="Montfort J."/>
            <person name="Robinson-Rechavi M."/>
            <person name="Bucao C."/>
            <person name="Bouchez O."/>
            <person name="Gislard M."/>
            <person name="Lluch J."/>
            <person name="Milhes M."/>
            <person name="Lampietro C."/>
            <person name="Lopez Roques C."/>
            <person name="Donnadieu C."/>
            <person name="Braasch I."/>
            <person name="Desvignes T."/>
            <person name="Postlethwait J."/>
            <person name="Bobe J."/>
            <person name="Guiguen Y."/>
            <person name="Dirks R."/>
        </authorList>
    </citation>
    <scope>NUCLEOTIDE SEQUENCE</scope>
    <source>
        <strain evidence="2">Tag_6206</strain>
        <tissue evidence="2">Liver</tissue>
    </source>
</reference>
<dbReference type="Proteomes" id="UP001044222">
    <property type="component" value="Chromosome 19"/>
</dbReference>
<dbReference type="AlphaFoldDB" id="A0A9D3LPQ9"/>
<name>A0A9D3LPQ9_ANGAN</name>
<proteinExistence type="predicted"/>
<feature type="non-terminal residue" evidence="2">
    <location>
        <position position="1"/>
    </location>
</feature>
<accession>A0A9D3LPQ9</accession>
<feature type="compositionally biased region" description="Basic and acidic residues" evidence="1">
    <location>
        <begin position="43"/>
        <end position="52"/>
    </location>
</feature>
<dbReference type="EMBL" id="JAFIRN010000019">
    <property type="protein sequence ID" value="KAG5830468.1"/>
    <property type="molecule type" value="Genomic_DNA"/>
</dbReference>